<keyword evidence="1" id="KW-0812">Transmembrane</keyword>
<name>A0ABR7TC05_9LACT</name>
<keyword evidence="3" id="KW-1185">Reference proteome</keyword>
<sequence>MLQVRCNKEIYSRMGIFMKKKNALLWTSLIDIVIIMVLLIGPFKKDIWDSNASKFEDSVNDINSPSVIDDFSKWTPFEWDVLYSFTPYTTKDSIYKVVGYKWDNISETVNENMNQIVFIKDGKVVCYLYGYPEITNFSYNFGEYEGEYIKFSSQQKLSFDIKIGEDGIKYFDYINK</sequence>
<organism evidence="2 3">
    <name type="scientific">Carnobacterium inhibens</name>
    <dbReference type="NCBI Taxonomy" id="147709"/>
    <lineage>
        <taxon>Bacteria</taxon>
        <taxon>Bacillati</taxon>
        <taxon>Bacillota</taxon>
        <taxon>Bacilli</taxon>
        <taxon>Lactobacillales</taxon>
        <taxon>Carnobacteriaceae</taxon>
        <taxon>Carnobacterium</taxon>
    </lineage>
</organism>
<evidence type="ECO:0000256" key="1">
    <source>
        <dbReference type="SAM" id="Phobius"/>
    </source>
</evidence>
<reference evidence="2 3" key="1">
    <citation type="journal article" date="2020" name="Microorganisms">
        <title>New Insight into Antimicrobial Compounds from Food and Marine-Sourced Carnobacterium Species through Phenotype and Genome Analyses.</title>
        <authorList>
            <person name="Begrem S."/>
            <person name="Ivaniuk F."/>
            <person name="Gigout-Chevalier F."/>
            <person name="Kolypczuk L."/>
            <person name="Bonnetot S."/>
            <person name="Leroi F."/>
            <person name="Grovel O."/>
            <person name="Delbarre-Ladrat C."/>
            <person name="Passerini D."/>
        </authorList>
    </citation>
    <scope>NUCLEOTIDE SEQUENCE [LARGE SCALE GENOMIC DNA]</scope>
    <source>
        <strain evidence="2 3">MIP2551</strain>
    </source>
</reference>
<keyword evidence="1" id="KW-1133">Transmembrane helix</keyword>
<accession>A0ABR7TC05</accession>
<dbReference type="RefSeq" id="WP_187948793.1">
    <property type="nucleotide sequence ID" value="NZ_WNJQ01000004.1"/>
</dbReference>
<protein>
    <submittedName>
        <fullName evidence="2">Uncharacterized protein</fullName>
    </submittedName>
</protein>
<dbReference type="Proteomes" id="UP000638836">
    <property type="component" value="Unassembled WGS sequence"/>
</dbReference>
<evidence type="ECO:0000313" key="2">
    <source>
        <dbReference type="EMBL" id="MBC9825498.1"/>
    </source>
</evidence>
<proteinExistence type="predicted"/>
<comment type="caution">
    <text evidence="2">The sequence shown here is derived from an EMBL/GenBank/DDBJ whole genome shotgun (WGS) entry which is preliminary data.</text>
</comment>
<feature type="transmembrane region" description="Helical" evidence="1">
    <location>
        <begin position="23"/>
        <end position="43"/>
    </location>
</feature>
<keyword evidence="1" id="KW-0472">Membrane</keyword>
<evidence type="ECO:0000313" key="3">
    <source>
        <dbReference type="Proteomes" id="UP000638836"/>
    </source>
</evidence>
<dbReference type="EMBL" id="WNJQ01000004">
    <property type="protein sequence ID" value="MBC9825498.1"/>
    <property type="molecule type" value="Genomic_DNA"/>
</dbReference>
<gene>
    <name evidence="2" type="ORF">GLO26_06615</name>
</gene>